<protein>
    <submittedName>
        <fullName evidence="2">Uncharacterized protein</fullName>
    </submittedName>
</protein>
<reference evidence="2" key="3">
    <citation type="submission" date="2021-05" db="UniProtKB">
        <authorList>
            <consortium name="EnsemblPlants"/>
        </authorList>
    </citation>
    <scope>IDENTIFICATION</scope>
    <source>
        <strain evidence="2">cv. B73</strain>
    </source>
</reference>
<dbReference type="Proteomes" id="UP000007305">
    <property type="component" value="Chromosome 1"/>
</dbReference>
<accession>A0A804LFC8</accession>
<evidence type="ECO:0000313" key="3">
    <source>
        <dbReference type="Proteomes" id="UP000007305"/>
    </source>
</evidence>
<keyword evidence="3" id="KW-1185">Reference proteome</keyword>
<organism evidence="2 3">
    <name type="scientific">Zea mays</name>
    <name type="common">Maize</name>
    <dbReference type="NCBI Taxonomy" id="4577"/>
    <lineage>
        <taxon>Eukaryota</taxon>
        <taxon>Viridiplantae</taxon>
        <taxon>Streptophyta</taxon>
        <taxon>Embryophyta</taxon>
        <taxon>Tracheophyta</taxon>
        <taxon>Spermatophyta</taxon>
        <taxon>Magnoliopsida</taxon>
        <taxon>Liliopsida</taxon>
        <taxon>Poales</taxon>
        <taxon>Poaceae</taxon>
        <taxon>PACMAD clade</taxon>
        <taxon>Panicoideae</taxon>
        <taxon>Andropogonodae</taxon>
        <taxon>Andropogoneae</taxon>
        <taxon>Tripsacinae</taxon>
        <taxon>Zea</taxon>
    </lineage>
</organism>
<dbReference type="InParanoid" id="A0A804LFC8"/>
<dbReference type="Gramene" id="Zm00001eb007290_T001">
    <property type="protein sequence ID" value="Zm00001eb007290_P001"/>
    <property type="gene ID" value="Zm00001eb007290"/>
</dbReference>
<evidence type="ECO:0000313" key="2">
    <source>
        <dbReference type="EnsemblPlants" id="Zm00001eb007290_P001"/>
    </source>
</evidence>
<evidence type="ECO:0000256" key="1">
    <source>
        <dbReference type="SAM" id="MobiDB-lite"/>
    </source>
</evidence>
<feature type="compositionally biased region" description="Basic and acidic residues" evidence="1">
    <location>
        <begin position="140"/>
        <end position="160"/>
    </location>
</feature>
<proteinExistence type="predicted"/>
<feature type="region of interest" description="Disordered" evidence="1">
    <location>
        <begin position="1"/>
        <end position="24"/>
    </location>
</feature>
<sequence>MRSLQSRYAKAVKKVAPPSNDQDRRLSDLCKNVWPSVSNTKAVTKASANGGAGREPDEICSLQNHNLVLVQYMICEASKKSSQLVDFLVHNSGKKIMVYFATCACVDYWAVVLPLINSHKGGRQTRCTRRVSLLPEDEETEKRAQARVREDEDADRRDGEDGAAMRPLARTRTCSTRCSRHPIPAHTSLEI</sequence>
<dbReference type="AlphaFoldDB" id="A0A804LFC8"/>
<feature type="region of interest" description="Disordered" evidence="1">
    <location>
        <begin position="138"/>
        <end position="166"/>
    </location>
</feature>
<name>A0A804LFC8_MAIZE</name>
<dbReference type="EnsemblPlants" id="Zm00001eb007290_T001">
    <property type="protein sequence ID" value="Zm00001eb007290_P001"/>
    <property type="gene ID" value="Zm00001eb007290"/>
</dbReference>
<reference evidence="3" key="1">
    <citation type="submission" date="2015-12" db="EMBL/GenBank/DDBJ databases">
        <title>Update maize B73 reference genome by single molecule sequencing technologies.</title>
        <authorList>
            <consortium name="Maize Genome Sequencing Project"/>
            <person name="Ware D."/>
        </authorList>
    </citation>
    <scope>NUCLEOTIDE SEQUENCE [LARGE SCALE GENOMIC DNA]</scope>
    <source>
        <strain evidence="3">cv. B73</strain>
    </source>
</reference>
<reference evidence="2" key="2">
    <citation type="submission" date="2019-07" db="EMBL/GenBank/DDBJ databases">
        <authorList>
            <person name="Seetharam A."/>
            <person name="Woodhouse M."/>
            <person name="Cannon E."/>
        </authorList>
    </citation>
    <scope>NUCLEOTIDE SEQUENCE [LARGE SCALE GENOMIC DNA]</scope>
    <source>
        <strain evidence="2">cv. B73</strain>
    </source>
</reference>